<dbReference type="AlphaFoldDB" id="A9KEN4"/>
<keyword evidence="1" id="KW-0472">Membrane</keyword>
<name>A9KEN4_COXBN</name>
<accession>A9KEN4</accession>
<keyword evidence="1" id="KW-1133">Transmembrane helix</keyword>
<proteinExistence type="predicted"/>
<organism evidence="2 3">
    <name type="scientific">Coxiella burnetii (strain Dugway 5J108-111)</name>
    <dbReference type="NCBI Taxonomy" id="434922"/>
    <lineage>
        <taxon>Bacteria</taxon>
        <taxon>Pseudomonadati</taxon>
        <taxon>Pseudomonadota</taxon>
        <taxon>Gammaproteobacteria</taxon>
        <taxon>Legionellales</taxon>
        <taxon>Coxiellaceae</taxon>
        <taxon>Coxiella</taxon>
    </lineage>
</organism>
<evidence type="ECO:0000256" key="1">
    <source>
        <dbReference type="SAM" id="Phobius"/>
    </source>
</evidence>
<evidence type="ECO:0000313" key="3">
    <source>
        <dbReference type="Proteomes" id="UP000008555"/>
    </source>
</evidence>
<evidence type="ECO:0000313" key="2">
    <source>
        <dbReference type="EMBL" id="ABS76901.2"/>
    </source>
</evidence>
<protein>
    <submittedName>
        <fullName evidence="2">Uncharacterized protein</fullName>
    </submittedName>
</protein>
<dbReference type="Proteomes" id="UP000008555">
    <property type="component" value="Chromosome"/>
</dbReference>
<dbReference type="HOGENOM" id="CLU_1388229_0_0_6"/>
<dbReference type="EMBL" id="CP000733">
    <property type="protein sequence ID" value="ABS76901.2"/>
    <property type="molecule type" value="Genomic_DNA"/>
</dbReference>
<gene>
    <name evidence="2" type="ordered locus">CBUD_1941</name>
</gene>
<reference evidence="2 3" key="1">
    <citation type="journal article" date="2009" name="Infect. Immun.">
        <title>Comparative genomics reveal extensive transposon-mediated genomic plasticity and diversity among potential effector proteins within the genus Coxiella.</title>
        <authorList>
            <person name="Beare P.A."/>
            <person name="Unsworth N."/>
            <person name="Andoh M."/>
            <person name="Voth D.E."/>
            <person name="Omsland A."/>
            <person name="Gilk S.D."/>
            <person name="Williams K.P."/>
            <person name="Sobral B.W."/>
            <person name="Kupko J.J.III."/>
            <person name="Porcella S.F."/>
            <person name="Samuel J.E."/>
            <person name="Heinzen R.A."/>
        </authorList>
    </citation>
    <scope>NUCLEOTIDE SEQUENCE [LARGE SCALE GENOMIC DNA]</scope>
    <source>
        <strain evidence="2 3">Dugway 5J108-111</strain>
    </source>
</reference>
<sequence length="215" mass="25400">MWDRYLISPNTPTVIDEIVLTYLYQPYDFNSDYCSGPLKAEFITMFSPHLIPDYKTYRYRRLIQILYNVINGRIGIDKDTYSRTSHKCGLVWRMEEAVTLLFIAGVTIGPFTSFFCAAILGYIATIFVDRLTYSRLDYVITHYSFRYPFLREDINRVIPDLAGNEDIAIFKKNFYQLPINKVIDRLEQKFFEITRERKIHEDRDEKFVSLGFASV</sequence>
<dbReference type="KEGG" id="cbd:CBUD_1941"/>
<keyword evidence="1" id="KW-0812">Transmembrane</keyword>
<feature type="transmembrane region" description="Helical" evidence="1">
    <location>
        <begin position="100"/>
        <end position="128"/>
    </location>
</feature>